<dbReference type="KEGG" id="fmu:J7337_001818"/>
<feature type="compositionally biased region" description="Basic and acidic residues" evidence="1">
    <location>
        <begin position="7"/>
        <end position="21"/>
    </location>
</feature>
<dbReference type="PANTHER" id="PTHR38166:SF1">
    <property type="entry name" value="C2H2-TYPE DOMAIN-CONTAINING PROTEIN"/>
    <property type="match status" value="1"/>
</dbReference>
<evidence type="ECO:0000313" key="3">
    <source>
        <dbReference type="Proteomes" id="UP000827133"/>
    </source>
</evidence>
<feature type="region of interest" description="Disordered" evidence="1">
    <location>
        <begin position="1"/>
        <end position="41"/>
    </location>
</feature>
<dbReference type="AlphaFoldDB" id="A0A9P8DTU8"/>
<protein>
    <submittedName>
        <fullName evidence="2">Uncharacterized protein</fullName>
    </submittedName>
</protein>
<dbReference type="PANTHER" id="PTHR38166">
    <property type="entry name" value="C2H2-TYPE DOMAIN-CONTAINING PROTEIN-RELATED"/>
    <property type="match status" value="1"/>
</dbReference>
<dbReference type="Proteomes" id="UP000827133">
    <property type="component" value="Unassembled WGS sequence"/>
</dbReference>
<comment type="caution">
    <text evidence="2">The sequence shown here is derived from an EMBL/GenBank/DDBJ whole genome shotgun (WGS) entry which is preliminary data.</text>
</comment>
<accession>A0A9P8DTU8</accession>
<feature type="region of interest" description="Disordered" evidence="1">
    <location>
        <begin position="218"/>
        <end position="246"/>
    </location>
</feature>
<name>A0A9P8DTU8_9HYPO</name>
<evidence type="ECO:0000313" key="2">
    <source>
        <dbReference type="EMBL" id="KAG9508254.1"/>
    </source>
</evidence>
<proteinExistence type="predicted"/>
<dbReference type="RefSeq" id="XP_044687253.1">
    <property type="nucleotide sequence ID" value="XM_044819551.1"/>
</dbReference>
<dbReference type="EMBL" id="JAHBCI010000001">
    <property type="protein sequence ID" value="KAG9508254.1"/>
    <property type="molecule type" value="Genomic_DNA"/>
</dbReference>
<dbReference type="GeneID" id="68309675"/>
<feature type="compositionally biased region" description="Low complexity" evidence="1">
    <location>
        <begin position="234"/>
        <end position="246"/>
    </location>
</feature>
<gene>
    <name evidence="2" type="ORF">J7337_001818</name>
</gene>
<keyword evidence="3" id="KW-1185">Reference proteome</keyword>
<evidence type="ECO:0000256" key="1">
    <source>
        <dbReference type="SAM" id="MobiDB-lite"/>
    </source>
</evidence>
<sequence length="1016" mass="114031">MNISHHSGFDQDGNRPPEITEKAGLGLTSGGPKYPQLDDTPRKEFACPFHRRDPLQYRGCEGKRFPRISDVTKHIARRHQVRKYDFESSTTYCAWCRHKFVGPNAEKSLSNHATSCEASIQQTGLLLPEEFSLLRSAVAETSGSASKWYAMWRVCFPAIQMPSPYVEAVVPQPQARRILQDLLASSAANPWTSEEIRQSTIDKALSAIYYGLPFTETEPDESTVRSDTSDYEESTFSNQDDSSSSVARSFADPYDMELWTGRLKIAVLNVECDKVHSILENSFEKVAVGEYLWLLELKSLGLSAGEIADELLERSQVGPWIYSKIDIPNVGIYRRRHNFHISRCLHSQLRNEAMPTAESQLSQHFRTLEPDSENSVREAIQYLCGIGGVSPMHDGSQNIQFGSVVFENANSTAIVSLMNTESVQAVGKHLEKAIGALQQVGGCCDSFTFLARQALFVELERIEPGNTLIMEHLISLTSSKASFEGLDPRLLDSLTAQFLSLAFALYAQGHCEPFTPFFLDTSLKRILLIGNQIWGSTFSGPCILASPVELSCFGGMVQRRVFAFQYFNAFDRSKVFSDPVTKFDLKARPEDLLDTWGPGDFIVPKDDQENLHAISIGGGLITSSSTGMDSYQLPVLHWSRASGDNTEVTSTFPRHEKMVIGSRVSINQTCRITPQEQVRKSIPWLKELGTFPSYWEVSERQLGLGLQAGNGAVGTLNFAQTWVKRLGQTKKSNILAKRSLSIADLEGPFAVQVSFCTGIARRVQLRELLADILPVYVADLATQPCNWKRLQDCNICKILRDSDFRVRYQKLDRELQAEFETLAIAVLFLLQDTGVDRKGENFVVGCIPPGSAVQCFKIPIEKESFWARILTDSDDVATFAYAATSCFETDLRRCRGPKEQWKNATALFSTAVSLCHDHIVAQGIVAQQTRWALKDSESYLLGRVDEPLLVRVIRPNIQDEPELLVSMSTIIAPFLRRWSRKQGYKRPWRLRESRAIDHQHQMAESVVVTTDFENSW</sequence>
<reference evidence="2" key="1">
    <citation type="journal article" date="2021" name="Mol. Plant Microbe Interact.">
        <title>Telomere to telomere genome assembly of Fusarium musae F31, causal agent of crown rot disease of banana.</title>
        <authorList>
            <person name="Degradi L."/>
            <person name="Tava V."/>
            <person name="Kunova A."/>
            <person name="Cortesi P."/>
            <person name="Saracchi M."/>
            <person name="Pasquali M."/>
        </authorList>
    </citation>
    <scope>NUCLEOTIDE SEQUENCE</scope>
    <source>
        <strain evidence="2">F31</strain>
    </source>
</reference>
<organism evidence="2 3">
    <name type="scientific">Fusarium musae</name>
    <dbReference type="NCBI Taxonomy" id="1042133"/>
    <lineage>
        <taxon>Eukaryota</taxon>
        <taxon>Fungi</taxon>
        <taxon>Dikarya</taxon>
        <taxon>Ascomycota</taxon>
        <taxon>Pezizomycotina</taxon>
        <taxon>Sordariomycetes</taxon>
        <taxon>Hypocreomycetidae</taxon>
        <taxon>Hypocreales</taxon>
        <taxon>Nectriaceae</taxon>
        <taxon>Fusarium</taxon>
    </lineage>
</organism>